<accession>A0AAN7Q2L8</accession>
<reference evidence="4" key="1">
    <citation type="submission" date="2023-01" db="EMBL/GenBank/DDBJ databases">
        <title>Key to firefly adult light organ development and bioluminescence: homeobox transcription factors regulate luciferase expression and transportation to peroxisome.</title>
        <authorList>
            <person name="Fu X."/>
        </authorList>
    </citation>
    <scope>NUCLEOTIDE SEQUENCE [LARGE SCALE GENOMIC DNA]</scope>
</reference>
<feature type="coiled-coil region" evidence="1">
    <location>
        <begin position="241"/>
        <end position="275"/>
    </location>
</feature>
<dbReference type="Proteomes" id="UP001353858">
    <property type="component" value="Unassembled WGS sequence"/>
</dbReference>
<evidence type="ECO:0000256" key="2">
    <source>
        <dbReference type="SAM" id="MobiDB-lite"/>
    </source>
</evidence>
<name>A0AAN7Q2L8_9COLE</name>
<comment type="caution">
    <text evidence="3">The sequence shown here is derived from an EMBL/GenBank/DDBJ whole genome shotgun (WGS) entry which is preliminary data.</text>
</comment>
<feature type="region of interest" description="Disordered" evidence="2">
    <location>
        <begin position="24"/>
        <end position="46"/>
    </location>
</feature>
<organism evidence="3 4">
    <name type="scientific">Aquatica leii</name>
    <dbReference type="NCBI Taxonomy" id="1421715"/>
    <lineage>
        <taxon>Eukaryota</taxon>
        <taxon>Metazoa</taxon>
        <taxon>Ecdysozoa</taxon>
        <taxon>Arthropoda</taxon>
        <taxon>Hexapoda</taxon>
        <taxon>Insecta</taxon>
        <taxon>Pterygota</taxon>
        <taxon>Neoptera</taxon>
        <taxon>Endopterygota</taxon>
        <taxon>Coleoptera</taxon>
        <taxon>Polyphaga</taxon>
        <taxon>Elateriformia</taxon>
        <taxon>Elateroidea</taxon>
        <taxon>Lampyridae</taxon>
        <taxon>Luciolinae</taxon>
        <taxon>Aquatica</taxon>
    </lineage>
</organism>
<protein>
    <submittedName>
        <fullName evidence="3">Uncharacterized protein</fullName>
    </submittedName>
</protein>
<dbReference type="AlphaFoldDB" id="A0AAN7Q2L8"/>
<keyword evidence="4" id="KW-1185">Reference proteome</keyword>
<gene>
    <name evidence="3" type="ORF">RN001_000090</name>
</gene>
<keyword evidence="1" id="KW-0175">Coiled coil</keyword>
<evidence type="ECO:0000313" key="4">
    <source>
        <dbReference type="Proteomes" id="UP001353858"/>
    </source>
</evidence>
<evidence type="ECO:0000313" key="3">
    <source>
        <dbReference type="EMBL" id="KAK4883819.1"/>
    </source>
</evidence>
<dbReference type="EMBL" id="JARPUR010000001">
    <property type="protein sequence ID" value="KAK4883819.1"/>
    <property type="molecule type" value="Genomic_DNA"/>
</dbReference>
<sequence length="307" mass="36009">MSNSKDNDTTSKFSAGSIEVDLFKRKREESENHSENIRGTHEQMKKQEEEIKTLREELKRRDESWQIEKYELQQEIKIMKKRLEAQEKNSKKNNIIIKGTTAQDNNLKEWVTELIKKENIFIDSDLTYEEQKTQAIIRKIAKEEKNKGNSIKVSYKKLEINGEKTNENTTTKIANEMDTIRENGKIIKQEKEITVNSSNENGVGINRKRKELVQELQKLTTKQRHITKAKEKDQDGIDMKLEEIATDITGIKRENAQLKEKIEDQSKKIKLLGRKIRKKNLVVMGVLDEKEEEKNVTLEKINNSFEY</sequence>
<evidence type="ECO:0000256" key="1">
    <source>
        <dbReference type="SAM" id="Coils"/>
    </source>
</evidence>
<proteinExistence type="predicted"/>